<dbReference type="Proteomes" id="UP000188605">
    <property type="component" value="Unassembled WGS sequence"/>
</dbReference>
<evidence type="ECO:0000313" key="2">
    <source>
        <dbReference type="Proteomes" id="UP000188605"/>
    </source>
</evidence>
<protein>
    <submittedName>
        <fullName evidence="1">Uncharacterized protein</fullName>
    </submittedName>
</protein>
<proteinExistence type="predicted"/>
<dbReference type="EMBL" id="LJDB01000038">
    <property type="protein sequence ID" value="ONI41420.1"/>
    <property type="molecule type" value="Genomic_DNA"/>
</dbReference>
<keyword evidence="2" id="KW-1185">Reference proteome</keyword>
<organism evidence="1 2">
    <name type="scientific">Candidatus Epulonipiscium fishelsonii</name>
    <dbReference type="NCBI Taxonomy" id="77094"/>
    <lineage>
        <taxon>Bacteria</taxon>
        <taxon>Bacillati</taxon>
        <taxon>Bacillota</taxon>
        <taxon>Clostridia</taxon>
        <taxon>Lachnospirales</taxon>
        <taxon>Lachnospiraceae</taxon>
        <taxon>Candidatus Epulonipiscium</taxon>
    </lineage>
</organism>
<gene>
    <name evidence="1" type="ORF">AN396_03630</name>
</gene>
<sequence>MGSITHICQDETILNKYEYDAWGEVVNQTETIQNRFKFNGQQLDPITQQYYLRAKYYNPVIARFTQEDTYRGDGLNLYAYCVNNPVMYVDPSGYVMENHQDDKDVNEKELYLNPKKAYKEELIRSQENFLSPDEARIQAKLASKKAIENRIKNIEKNIDMKNSDKIIGPNGKEITLKEDFLNYGGKYSRKKLRQQELYKEKLNSKYRIDDTIFDKKWKGAKKAEVLNIFRTAAYKGIRKPKETGIVPIGKDFKVDKKYTHKIKVKSDELGDYRVLGYKKSDGTWIFDILVNHDKVLEIGKGNLQ</sequence>
<reference evidence="1" key="1">
    <citation type="submission" date="2016-08" db="EMBL/GenBank/DDBJ databases">
        <authorList>
            <person name="Ngugi D.K."/>
            <person name="Miyake S."/>
            <person name="Stingl U."/>
        </authorList>
    </citation>
    <scope>NUCLEOTIDE SEQUENCE</scope>
    <source>
        <strain evidence="1">SCG-B11WGA-EpuloA1</strain>
    </source>
</reference>
<evidence type="ECO:0000313" key="1">
    <source>
        <dbReference type="EMBL" id="ONI41420.1"/>
    </source>
</evidence>
<name>A0ACC8XEC6_9FIRM</name>
<comment type="caution">
    <text evidence="1">The sequence shown here is derived from an EMBL/GenBank/DDBJ whole genome shotgun (WGS) entry which is preliminary data.</text>
</comment>
<accession>A0ACC8XEC6</accession>